<comment type="caution">
    <text evidence="17">The sequence shown here is derived from an EMBL/GenBank/DDBJ whole genome shotgun (WGS) entry which is preliminary data.</text>
</comment>
<keyword evidence="6" id="KW-0645">Protease</keyword>
<evidence type="ECO:0000256" key="9">
    <source>
        <dbReference type="ARBA" id="ARBA00022960"/>
    </source>
</evidence>
<comment type="catalytic activity">
    <reaction evidence="12">
        <text>Preferential cleavage: (Ac)2-L-Lys-D-Ala-|-D-Ala. Also transpeptidation of peptidyl-alanyl moieties that are N-acyl substituents of D-alanine.</text>
        <dbReference type="EC" id="3.4.16.4"/>
    </reaction>
</comment>
<feature type="signal peptide" evidence="15">
    <location>
        <begin position="1"/>
        <end position="33"/>
    </location>
</feature>
<dbReference type="Gene3D" id="2.60.410.10">
    <property type="entry name" value="D-Ala-D-Ala carboxypeptidase, C-terminal domain"/>
    <property type="match status" value="1"/>
</dbReference>
<keyword evidence="5 17" id="KW-0121">Carboxypeptidase</keyword>
<dbReference type="InterPro" id="IPR012907">
    <property type="entry name" value="Peptidase_S11_C"/>
</dbReference>
<evidence type="ECO:0000313" key="18">
    <source>
        <dbReference type="Proteomes" id="UP001495147"/>
    </source>
</evidence>
<evidence type="ECO:0000256" key="14">
    <source>
        <dbReference type="SAM" id="MobiDB-lite"/>
    </source>
</evidence>
<evidence type="ECO:0000256" key="15">
    <source>
        <dbReference type="SAM" id="SignalP"/>
    </source>
</evidence>
<feature type="region of interest" description="Disordered" evidence="14">
    <location>
        <begin position="37"/>
        <end position="66"/>
    </location>
</feature>
<name>A0ABV0FZV5_9BURK</name>
<evidence type="ECO:0000256" key="7">
    <source>
        <dbReference type="ARBA" id="ARBA00022729"/>
    </source>
</evidence>
<feature type="compositionally biased region" description="Basic residues" evidence="14">
    <location>
        <begin position="37"/>
        <end position="51"/>
    </location>
</feature>
<keyword evidence="11" id="KW-0961">Cell wall biogenesis/degradation</keyword>
<dbReference type="SUPFAM" id="SSF69189">
    <property type="entry name" value="Penicillin-binding protein associated domain"/>
    <property type="match status" value="1"/>
</dbReference>
<comment type="similarity">
    <text evidence="3 13">Belongs to the peptidase S11 family.</text>
</comment>
<comment type="function">
    <text evidence="1">Removes C-terminal D-alanyl residues from sugar-peptide cell wall precursors.</text>
</comment>
<keyword evidence="18" id="KW-1185">Reference proteome</keyword>
<evidence type="ECO:0000256" key="3">
    <source>
        <dbReference type="ARBA" id="ARBA00007164"/>
    </source>
</evidence>
<dbReference type="SUPFAM" id="SSF56601">
    <property type="entry name" value="beta-lactamase/transpeptidase-like"/>
    <property type="match status" value="1"/>
</dbReference>
<keyword evidence="8 17" id="KW-0378">Hydrolase</keyword>
<keyword evidence="9" id="KW-0133">Cell shape</keyword>
<evidence type="ECO:0000313" key="17">
    <source>
        <dbReference type="EMBL" id="MEO3690913.1"/>
    </source>
</evidence>
<dbReference type="EC" id="3.4.16.4" evidence="4"/>
<dbReference type="InterPro" id="IPR012338">
    <property type="entry name" value="Beta-lactam/transpept-like"/>
</dbReference>
<reference evidence="17 18" key="1">
    <citation type="submission" date="2024-05" db="EMBL/GenBank/DDBJ databases">
        <title>Roseateles sp. DJS-2-20 16S ribosomal RNA gene Genome sequencing and assembly.</title>
        <authorList>
            <person name="Woo H."/>
        </authorList>
    </citation>
    <scope>NUCLEOTIDE SEQUENCE [LARGE SCALE GENOMIC DNA]</scope>
    <source>
        <strain evidence="17 18">DJS-2-20</strain>
    </source>
</reference>
<dbReference type="InterPro" id="IPR001967">
    <property type="entry name" value="Peptidase_S11_N"/>
</dbReference>
<evidence type="ECO:0000256" key="4">
    <source>
        <dbReference type="ARBA" id="ARBA00012448"/>
    </source>
</evidence>
<dbReference type="SMART" id="SM00936">
    <property type="entry name" value="PBP5_C"/>
    <property type="match status" value="1"/>
</dbReference>
<evidence type="ECO:0000256" key="11">
    <source>
        <dbReference type="ARBA" id="ARBA00023316"/>
    </source>
</evidence>
<evidence type="ECO:0000256" key="12">
    <source>
        <dbReference type="ARBA" id="ARBA00034000"/>
    </source>
</evidence>
<comment type="pathway">
    <text evidence="2">Cell wall biogenesis; peptidoglycan biosynthesis.</text>
</comment>
<dbReference type="PRINTS" id="PR00725">
    <property type="entry name" value="DADACBPTASE1"/>
</dbReference>
<evidence type="ECO:0000256" key="2">
    <source>
        <dbReference type="ARBA" id="ARBA00004752"/>
    </source>
</evidence>
<dbReference type="RefSeq" id="WP_347703729.1">
    <property type="nucleotide sequence ID" value="NZ_JBDPZD010000001.1"/>
</dbReference>
<protein>
    <recommendedName>
        <fullName evidence="4">serine-type D-Ala-D-Ala carboxypeptidase</fullName>
        <ecNumber evidence="4">3.4.16.4</ecNumber>
    </recommendedName>
</protein>
<evidence type="ECO:0000256" key="10">
    <source>
        <dbReference type="ARBA" id="ARBA00022984"/>
    </source>
</evidence>
<dbReference type="Proteomes" id="UP001495147">
    <property type="component" value="Unassembled WGS sequence"/>
</dbReference>
<evidence type="ECO:0000256" key="13">
    <source>
        <dbReference type="RuleBase" id="RU004016"/>
    </source>
</evidence>
<evidence type="ECO:0000259" key="16">
    <source>
        <dbReference type="SMART" id="SM00936"/>
    </source>
</evidence>
<dbReference type="PANTHER" id="PTHR21581:SF6">
    <property type="entry name" value="TRAFFICKING PROTEIN PARTICLE COMPLEX SUBUNIT 12"/>
    <property type="match status" value="1"/>
</dbReference>
<dbReference type="InterPro" id="IPR015956">
    <property type="entry name" value="Peniciliin-bd_prot_C_sf"/>
</dbReference>
<evidence type="ECO:0000256" key="8">
    <source>
        <dbReference type="ARBA" id="ARBA00022801"/>
    </source>
</evidence>
<evidence type="ECO:0000256" key="1">
    <source>
        <dbReference type="ARBA" id="ARBA00003217"/>
    </source>
</evidence>
<proteinExistence type="inferred from homology"/>
<accession>A0ABV0FZV5</accession>
<feature type="domain" description="Peptidase S11 D-Ala-D-Ala carboxypeptidase A C-terminal" evidence="16">
    <location>
        <begin position="317"/>
        <end position="407"/>
    </location>
</feature>
<dbReference type="PANTHER" id="PTHR21581">
    <property type="entry name" value="D-ALANYL-D-ALANINE CARBOXYPEPTIDASE"/>
    <property type="match status" value="1"/>
</dbReference>
<dbReference type="GO" id="GO:0004180">
    <property type="term" value="F:carboxypeptidase activity"/>
    <property type="evidence" value="ECO:0007669"/>
    <property type="project" value="UniProtKB-KW"/>
</dbReference>
<dbReference type="Pfam" id="PF07943">
    <property type="entry name" value="PBP5_C"/>
    <property type="match status" value="1"/>
</dbReference>
<dbReference type="Gene3D" id="3.40.710.10">
    <property type="entry name" value="DD-peptidase/beta-lactamase superfamily"/>
    <property type="match status" value="1"/>
</dbReference>
<gene>
    <name evidence="17" type="ORF">ABDJ85_05480</name>
</gene>
<keyword evidence="10" id="KW-0573">Peptidoglycan synthesis</keyword>
<dbReference type="EMBL" id="JBDPZD010000001">
    <property type="protein sequence ID" value="MEO3690913.1"/>
    <property type="molecule type" value="Genomic_DNA"/>
</dbReference>
<feature type="chain" id="PRO_5046277353" description="serine-type D-Ala-D-Ala carboxypeptidase" evidence="15">
    <location>
        <begin position="34"/>
        <end position="424"/>
    </location>
</feature>
<keyword evidence="7 15" id="KW-0732">Signal</keyword>
<organism evidence="17 18">
    <name type="scientific">Roseateles paludis</name>
    <dbReference type="NCBI Taxonomy" id="3145238"/>
    <lineage>
        <taxon>Bacteria</taxon>
        <taxon>Pseudomonadati</taxon>
        <taxon>Pseudomonadota</taxon>
        <taxon>Betaproteobacteria</taxon>
        <taxon>Burkholderiales</taxon>
        <taxon>Sphaerotilaceae</taxon>
        <taxon>Roseateles</taxon>
    </lineage>
</organism>
<sequence length="424" mass="44560">MTRTPRTSSLFPALLPTLLAAAILAVSASAATAATHTKAKAKPHAAARKAKKDAPAEQAMTTDANGQSIPLLENKAWVLMDYATGQVLASSNPDEPLPPASLTKMMTSYLVEQGLKSGKLKPDEQVTMSESAWCRGGKDGDSCMFVPLNAQASLMDMLRGVVVASGNDASKALAEHMGGSQAGFVTLMNAEATKLGMTKTHFENADGLPGAGHKASARDLGVLAAAIIRNSAEYYPIYAEREFTYNNIKQGNRNALLYTDPTVDGLKTGHTDEAGYCLVASSKRNGMRLISVIMNANSKQARADQTRVLFNWGYANFEEATPAQAGATLTNAKVLYGVVPEVAAGVAKAWTLVVPKGQAAAVKTELTLNPGLEAPIAKGAVIGKLVASANGKALGEVPVVALADVERAGFFLRIKQRVAGWFSK</sequence>
<evidence type="ECO:0000256" key="5">
    <source>
        <dbReference type="ARBA" id="ARBA00022645"/>
    </source>
</evidence>
<dbReference type="Pfam" id="PF00768">
    <property type="entry name" value="Peptidase_S11"/>
    <property type="match status" value="1"/>
</dbReference>
<dbReference type="InterPro" id="IPR018044">
    <property type="entry name" value="Peptidase_S11"/>
</dbReference>
<dbReference type="InterPro" id="IPR037167">
    <property type="entry name" value="Peptidase_S11_C_sf"/>
</dbReference>
<evidence type="ECO:0000256" key="6">
    <source>
        <dbReference type="ARBA" id="ARBA00022670"/>
    </source>
</evidence>